<proteinExistence type="predicted"/>
<accession>A0ABD1F961</accession>
<evidence type="ECO:0000259" key="1">
    <source>
        <dbReference type="SMART" id="SM00462"/>
    </source>
</evidence>
<comment type="caution">
    <text evidence="2">The sequence shown here is derived from an EMBL/GenBank/DDBJ whole genome shotgun (WGS) entry which is preliminary data.</text>
</comment>
<dbReference type="InterPro" id="IPR033930">
    <property type="entry name" value="FAM43A/B_PTB"/>
</dbReference>
<reference evidence="2 3" key="1">
    <citation type="submission" date="2024-05" db="EMBL/GenBank/DDBJ databases">
        <title>Genetic variation in Jamaican populations of the coffee berry borer (Hypothenemus hampei).</title>
        <authorList>
            <person name="Errbii M."/>
            <person name="Myrie A."/>
        </authorList>
    </citation>
    <scope>NUCLEOTIDE SEQUENCE [LARGE SCALE GENOMIC DNA]</scope>
    <source>
        <strain evidence="2">JA-Hopewell-2020-01-JO</strain>
        <tissue evidence="2">Whole body</tissue>
    </source>
</reference>
<dbReference type="PANTHER" id="PTHR11232">
    <property type="entry name" value="PHOSPHOTYROSINE INTERACTION DOMAIN-CONTAINING FAMILY MEMBER"/>
    <property type="match status" value="1"/>
</dbReference>
<evidence type="ECO:0000313" key="3">
    <source>
        <dbReference type="Proteomes" id="UP001566132"/>
    </source>
</evidence>
<dbReference type="SMART" id="SM00462">
    <property type="entry name" value="PTB"/>
    <property type="match status" value="1"/>
</dbReference>
<keyword evidence="3" id="KW-1185">Reference proteome</keyword>
<feature type="domain" description="PID" evidence="1">
    <location>
        <begin position="61"/>
        <end position="197"/>
    </location>
</feature>
<protein>
    <recommendedName>
        <fullName evidence="1">PID domain-containing protein</fullName>
    </recommendedName>
</protein>
<dbReference type="Gene3D" id="2.30.29.30">
    <property type="entry name" value="Pleckstrin-homology domain (PH domain)/Phosphotyrosine-binding domain (PTB)"/>
    <property type="match status" value="1"/>
</dbReference>
<dbReference type="Pfam" id="PF14719">
    <property type="entry name" value="PID_2"/>
    <property type="match status" value="1"/>
</dbReference>
<dbReference type="InterPro" id="IPR011993">
    <property type="entry name" value="PH-like_dom_sf"/>
</dbReference>
<dbReference type="InterPro" id="IPR006020">
    <property type="entry name" value="PTB/PI_dom"/>
</dbReference>
<dbReference type="AlphaFoldDB" id="A0ABD1F961"/>
<evidence type="ECO:0000313" key="2">
    <source>
        <dbReference type="EMBL" id="KAL1514137.1"/>
    </source>
</evidence>
<organism evidence="2 3">
    <name type="scientific">Hypothenemus hampei</name>
    <name type="common">Coffee berry borer</name>
    <dbReference type="NCBI Taxonomy" id="57062"/>
    <lineage>
        <taxon>Eukaryota</taxon>
        <taxon>Metazoa</taxon>
        <taxon>Ecdysozoa</taxon>
        <taxon>Arthropoda</taxon>
        <taxon>Hexapoda</taxon>
        <taxon>Insecta</taxon>
        <taxon>Pterygota</taxon>
        <taxon>Neoptera</taxon>
        <taxon>Endopterygota</taxon>
        <taxon>Coleoptera</taxon>
        <taxon>Polyphaga</taxon>
        <taxon>Cucujiformia</taxon>
        <taxon>Curculionidae</taxon>
        <taxon>Scolytinae</taxon>
        <taxon>Hypothenemus</taxon>
    </lineage>
</organism>
<dbReference type="Proteomes" id="UP001566132">
    <property type="component" value="Unassembled WGS sequence"/>
</dbReference>
<sequence length="484" mass="54966">MDRSSKELGPSYDQKFIKKKISFPMFNETSRKTIPKDKTKSFKYVFNKIRLKKCASATISKPFPTYHVAYLGNVLTGWAKGEGCIEKPLTTLWRNYIQSSRPDVNMHLTVSGGGLKAVTKNHGLTEYWAHRLTTCAAPAEFPRIFCWVYRHEGRRLRHELRCHAVLCASTDVATQIEKQLKEFLCRALTDFKKEKLSRQNARLSLVNSINENGSLPRRKILLGIGCHNYRPPLECSKSAPKLSSIQEIFGEEEIDGDLLAATQRVYKNILKTYERGNSLSERGIFYTKRKLIVRTKNQMKPEPLIVLQESINNRKESVENHTNNQSVCDTTKDHCVSFGANTEIIESSLINPNQTILDLVEDKAKEIEKKIDLDFKIGGEVLPAIKDKIPNIDHAYVNPILSKGLMEQEQVSLVPVGETFSDFSSLKVYKKRNVPETGKDFSCAMFLSGENVTHLEHIFQTHCSFSSERSEDDIGNKINSTLTV</sequence>
<name>A0ABD1F961_HYPHA</name>
<dbReference type="EMBL" id="JBDJPC010000002">
    <property type="protein sequence ID" value="KAL1514137.1"/>
    <property type="molecule type" value="Genomic_DNA"/>
</dbReference>
<dbReference type="CDD" id="cd01214">
    <property type="entry name" value="PTB_FAM43A"/>
    <property type="match status" value="1"/>
</dbReference>
<dbReference type="InterPro" id="IPR051133">
    <property type="entry name" value="Adapter_Engulfment-Domain"/>
</dbReference>
<gene>
    <name evidence="2" type="ORF">ABEB36_003446</name>
</gene>
<dbReference type="SUPFAM" id="SSF50729">
    <property type="entry name" value="PH domain-like"/>
    <property type="match status" value="1"/>
</dbReference>
<dbReference type="PANTHER" id="PTHR11232:SF2">
    <property type="entry name" value="FI05246P"/>
    <property type="match status" value="1"/>
</dbReference>